<evidence type="ECO:0008006" key="3">
    <source>
        <dbReference type="Google" id="ProtNLM"/>
    </source>
</evidence>
<dbReference type="Proteomes" id="UP000565521">
    <property type="component" value="Unassembled WGS sequence"/>
</dbReference>
<comment type="caution">
    <text evidence="1">The sequence shown here is derived from an EMBL/GenBank/DDBJ whole genome shotgun (WGS) entry which is preliminary data.</text>
</comment>
<evidence type="ECO:0000313" key="1">
    <source>
        <dbReference type="EMBL" id="NVO32964.1"/>
    </source>
</evidence>
<feature type="non-terminal residue" evidence="1">
    <location>
        <position position="1"/>
    </location>
</feature>
<dbReference type="EMBL" id="JABKAU010000043">
    <property type="protein sequence ID" value="NVO32964.1"/>
    <property type="molecule type" value="Genomic_DNA"/>
</dbReference>
<keyword evidence="2" id="KW-1185">Reference proteome</keyword>
<organism evidence="1 2">
    <name type="scientific">Hymenobacter lapidiphilus</name>
    <dbReference type="NCBI Taxonomy" id="2608003"/>
    <lineage>
        <taxon>Bacteria</taxon>
        <taxon>Pseudomonadati</taxon>
        <taxon>Bacteroidota</taxon>
        <taxon>Cytophagia</taxon>
        <taxon>Cytophagales</taxon>
        <taxon>Hymenobacteraceae</taxon>
        <taxon>Hymenobacter</taxon>
    </lineage>
</organism>
<sequence length="119" mass="13837">KVRLTVETYFSCPDSYFKPSATDSLVLAHEQVHFDITELFARRFVRQLGEQAANTRELQQKHETLFRQLHSESQLLQDAYDSETYKNPALVTGWQQRIARELAELQAYADKTLTFKVAL</sequence>
<accession>A0A7Y7PRZ7</accession>
<gene>
    <name evidence="1" type="ORF">HW554_17255</name>
</gene>
<dbReference type="AlphaFoldDB" id="A0A7Y7PRZ7"/>
<protein>
    <recommendedName>
        <fullName evidence="3">DUF922 domain-containing protein</fullName>
    </recommendedName>
</protein>
<dbReference type="Pfam" id="PF06037">
    <property type="entry name" value="DUF922"/>
    <property type="match status" value="1"/>
</dbReference>
<dbReference type="InterPro" id="IPR010321">
    <property type="entry name" value="DUF922"/>
</dbReference>
<reference evidence="1 2" key="1">
    <citation type="submission" date="2020-05" db="EMBL/GenBank/DDBJ databases">
        <title>Hymenobacter terrestris sp. nov. and Hymenobacter lapidiphilus sp. nov., isolated from regoliths in Antarctica.</title>
        <authorList>
            <person name="Sedlacek I."/>
            <person name="Pantucek R."/>
            <person name="Zeman M."/>
            <person name="Holochova P."/>
            <person name="Kralova S."/>
            <person name="Stankova E."/>
            <person name="Sedo O."/>
            <person name="Micenkova L."/>
            <person name="Svec P."/>
            <person name="Gupta V."/>
            <person name="Sood U."/>
            <person name="Korpole U.S."/>
            <person name="Lal R."/>
        </authorList>
    </citation>
    <scope>NUCLEOTIDE SEQUENCE [LARGE SCALE GENOMIC DNA]</scope>
    <source>
        <strain evidence="1 2">P5342</strain>
    </source>
</reference>
<name>A0A7Y7PRZ7_9BACT</name>
<proteinExistence type="predicted"/>
<evidence type="ECO:0000313" key="2">
    <source>
        <dbReference type="Proteomes" id="UP000565521"/>
    </source>
</evidence>
<dbReference type="RefSeq" id="WP_218134768.1">
    <property type="nucleotide sequence ID" value="NZ_JABKAU010000043.1"/>
</dbReference>